<evidence type="ECO:0000256" key="7">
    <source>
        <dbReference type="ARBA" id="ARBA00022824"/>
    </source>
</evidence>
<keyword evidence="5" id="KW-0808">Transferase</keyword>
<feature type="transmembrane region" description="Helical" evidence="11">
    <location>
        <begin position="84"/>
        <end position="105"/>
    </location>
</feature>
<keyword evidence="7" id="KW-0256">Endoplasmic reticulum</keyword>
<organism evidence="12">
    <name type="scientific">uncultured Chloroflexia bacterium</name>
    <dbReference type="NCBI Taxonomy" id="1672391"/>
    <lineage>
        <taxon>Bacteria</taxon>
        <taxon>Bacillati</taxon>
        <taxon>Chloroflexota</taxon>
        <taxon>Chloroflexia</taxon>
        <taxon>environmental samples</taxon>
    </lineage>
</organism>
<dbReference type="Pfam" id="PF04188">
    <property type="entry name" value="Mannosyl_trans2"/>
    <property type="match status" value="1"/>
</dbReference>
<evidence type="ECO:0000256" key="10">
    <source>
        <dbReference type="SAM" id="MobiDB-lite"/>
    </source>
</evidence>
<comment type="pathway">
    <text evidence="2">Glycolipid biosynthesis; glycosylphosphatidylinositol-anchor biosynthesis.</text>
</comment>
<evidence type="ECO:0000256" key="5">
    <source>
        <dbReference type="ARBA" id="ARBA00022679"/>
    </source>
</evidence>
<evidence type="ECO:0000256" key="4">
    <source>
        <dbReference type="ARBA" id="ARBA00022676"/>
    </source>
</evidence>
<dbReference type="UniPathway" id="UPA00196"/>
<sequence>MEAGSVRVCTDLSCWYWKELGLATGTKGQDEGNGAKSQLQPKDSGVGKAVRELRALTGVSTGHARRQRAARASVTSWKWATFPLLLFIGTRAGLLAFSHIALTLVPDLAWEFGSRDVIKSYPALDGLCRWDCWHMGYIAREGYTEARWTNFFPLFPLLVGGLYQLTGIHPNIALLIVPNVASLASFLVIYRVFTMVVEEAGARSALVLFSFYPFAFFQATGYPESLMTFFSALAILLALRGNHMWAGVALGVGVLARHLTMFAGAALLAAQVRERGLHPKRLLLNPSILGLLIPWLFLGGYGLYEYLYWGNPLAFVEARNQPPWSELAWWGVADLFMTTLRTPDVRAMYSYIPFALVTTVGAAALTRRRGWAELAAFGVVFMLAIWVIGMWGIGRYSASCWPAFLPMGVWLSKRPNLQGVVVGIFALFQGLFFYLFVHMFPIL</sequence>
<evidence type="ECO:0000256" key="9">
    <source>
        <dbReference type="ARBA" id="ARBA00023136"/>
    </source>
</evidence>
<dbReference type="GO" id="GO:0031501">
    <property type="term" value="C:mannosyltransferase complex"/>
    <property type="evidence" value="ECO:0007669"/>
    <property type="project" value="TreeGrafter"/>
</dbReference>
<dbReference type="GO" id="GO:0006506">
    <property type="term" value="P:GPI anchor biosynthetic process"/>
    <property type="evidence" value="ECO:0007669"/>
    <property type="project" value="UniProtKB-UniPathway"/>
</dbReference>
<feature type="region of interest" description="Disordered" evidence="10">
    <location>
        <begin position="27"/>
        <end position="47"/>
    </location>
</feature>
<dbReference type="GO" id="GO:0000009">
    <property type="term" value="F:alpha-1,6-mannosyltransferase activity"/>
    <property type="evidence" value="ECO:0007669"/>
    <property type="project" value="InterPro"/>
</dbReference>
<feature type="transmembrane region" description="Helical" evidence="11">
    <location>
        <begin position="374"/>
        <end position="397"/>
    </location>
</feature>
<comment type="subcellular location">
    <subcellularLocation>
        <location evidence="1">Endoplasmic reticulum membrane</location>
        <topology evidence="1">Multi-pass membrane protein</topology>
    </subcellularLocation>
</comment>
<feature type="transmembrane region" description="Helical" evidence="11">
    <location>
        <begin position="172"/>
        <end position="193"/>
    </location>
</feature>
<dbReference type="EMBL" id="CADCTK010000472">
    <property type="protein sequence ID" value="CAA9255041.1"/>
    <property type="molecule type" value="Genomic_DNA"/>
</dbReference>
<dbReference type="AlphaFoldDB" id="A0A6J4ILI3"/>
<keyword evidence="6 11" id="KW-0812">Transmembrane</keyword>
<evidence type="ECO:0000256" key="3">
    <source>
        <dbReference type="ARBA" id="ARBA00022502"/>
    </source>
</evidence>
<proteinExistence type="predicted"/>
<evidence type="ECO:0000256" key="2">
    <source>
        <dbReference type="ARBA" id="ARBA00004687"/>
    </source>
</evidence>
<keyword evidence="4" id="KW-0328">Glycosyltransferase</keyword>
<dbReference type="GO" id="GO:0016020">
    <property type="term" value="C:membrane"/>
    <property type="evidence" value="ECO:0007669"/>
    <property type="project" value="GOC"/>
</dbReference>
<dbReference type="PANTHER" id="PTHR12468:SF2">
    <property type="entry name" value="GPI MANNOSYLTRANSFERASE 2"/>
    <property type="match status" value="1"/>
</dbReference>
<evidence type="ECO:0000256" key="11">
    <source>
        <dbReference type="SAM" id="Phobius"/>
    </source>
</evidence>
<dbReference type="InterPro" id="IPR007315">
    <property type="entry name" value="PIG-V/Gpi18"/>
</dbReference>
<evidence type="ECO:0000256" key="1">
    <source>
        <dbReference type="ARBA" id="ARBA00004477"/>
    </source>
</evidence>
<reference evidence="12" key="1">
    <citation type="submission" date="2020-02" db="EMBL/GenBank/DDBJ databases">
        <authorList>
            <person name="Meier V. D."/>
        </authorList>
    </citation>
    <scope>NUCLEOTIDE SEQUENCE</scope>
    <source>
        <strain evidence="12">AVDCRST_MAG26</strain>
    </source>
</reference>
<dbReference type="GO" id="GO:0004376">
    <property type="term" value="F:GPI mannosyltransferase activity"/>
    <property type="evidence" value="ECO:0007669"/>
    <property type="project" value="InterPro"/>
</dbReference>
<name>A0A6J4ILI3_9CHLR</name>
<keyword evidence="8 11" id="KW-1133">Transmembrane helix</keyword>
<keyword evidence="3" id="KW-0337">GPI-anchor biosynthesis</keyword>
<feature type="transmembrane region" description="Helical" evidence="11">
    <location>
        <begin position="417"/>
        <end position="437"/>
    </location>
</feature>
<feature type="transmembrane region" description="Helical" evidence="11">
    <location>
        <begin position="243"/>
        <end position="270"/>
    </location>
</feature>
<feature type="transmembrane region" description="Helical" evidence="11">
    <location>
        <begin position="347"/>
        <end position="365"/>
    </location>
</feature>
<evidence type="ECO:0000256" key="6">
    <source>
        <dbReference type="ARBA" id="ARBA00022692"/>
    </source>
</evidence>
<feature type="transmembrane region" description="Helical" evidence="11">
    <location>
        <begin position="282"/>
        <end position="304"/>
    </location>
</feature>
<keyword evidence="9 11" id="KW-0472">Membrane</keyword>
<evidence type="ECO:0000256" key="8">
    <source>
        <dbReference type="ARBA" id="ARBA00022989"/>
    </source>
</evidence>
<feature type="transmembrane region" description="Helical" evidence="11">
    <location>
        <begin position="205"/>
        <end position="223"/>
    </location>
</feature>
<accession>A0A6J4ILI3</accession>
<dbReference type="PANTHER" id="PTHR12468">
    <property type="entry name" value="GPI MANNOSYLTRANSFERASE 2"/>
    <property type="match status" value="1"/>
</dbReference>
<gene>
    <name evidence="12" type="ORF">AVDCRST_MAG26-2061</name>
</gene>
<evidence type="ECO:0000313" key="12">
    <source>
        <dbReference type="EMBL" id="CAA9255041.1"/>
    </source>
</evidence>
<protein>
    <submittedName>
        <fullName evidence="12">Uncharacterized protein</fullName>
    </submittedName>
</protein>